<evidence type="ECO:0000313" key="2">
    <source>
        <dbReference type="EMBL" id="KAF2854374.1"/>
    </source>
</evidence>
<organism evidence="2 3">
    <name type="scientific">Plenodomus tracheiphilus IPT5</name>
    <dbReference type="NCBI Taxonomy" id="1408161"/>
    <lineage>
        <taxon>Eukaryota</taxon>
        <taxon>Fungi</taxon>
        <taxon>Dikarya</taxon>
        <taxon>Ascomycota</taxon>
        <taxon>Pezizomycotina</taxon>
        <taxon>Dothideomycetes</taxon>
        <taxon>Pleosporomycetidae</taxon>
        <taxon>Pleosporales</taxon>
        <taxon>Pleosporineae</taxon>
        <taxon>Leptosphaeriaceae</taxon>
        <taxon>Plenodomus</taxon>
    </lineage>
</organism>
<protein>
    <submittedName>
        <fullName evidence="2">Uncharacterized protein</fullName>
    </submittedName>
</protein>
<accession>A0A6A7BG46</accession>
<sequence>MWSPETSPEQRRAMVAGLQQPPLAPPPAYHQTSSPTAIITDNFQGSLIQAQTTNYAVPAGPKGKAKARSRAPAKPRATTTSASKVTKTKSKKSSAPAPAVVRSIEELYAAQFDSLSHEEKCRLMLPLLQGFNPLSPCPPPCTSPSPSPEGAEPSLPIARSGQDLAMVQQAIDELGPAALGGAMRQQEALQRTQTRRR</sequence>
<feature type="compositionally biased region" description="Basic residues" evidence="1">
    <location>
        <begin position="63"/>
        <end position="73"/>
    </location>
</feature>
<dbReference type="Proteomes" id="UP000799423">
    <property type="component" value="Unassembled WGS sequence"/>
</dbReference>
<reference evidence="2" key="1">
    <citation type="submission" date="2020-01" db="EMBL/GenBank/DDBJ databases">
        <authorList>
            <consortium name="DOE Joint Genome Institute"/>
            <person name="Haridas S."/>
            <person name="Albert R."/>
            <person name="Binder M."/>
            <person name="Bloem J."/>
            <person name="Labutti K."/>
            <person name="Salamov A."/>
            <person name="Andreopoulos B."/>
            <person name="Baker S.E."/>
            <person name="Barry K."/>
            <person name="Bills G."/>
            <person name="Bluhm B.H."/>
            <person name="Cannon C."/>
            <person name="Castanera R."/>
            <person name="Culley D.E."/>
            <person name="Daum C."/>
            <person name="Ezra D."/>
            <person name="Gonzalez J.B."/>
            <person name="Henrissat B."/>
            <person name="Kuo A."/>
            <person name="Liang C."/>
            <person name="Lipzen A."/>
            <person name="Lutzoni F."/>
            <person name="Magnuson J."/>
            <person name="Mondo S."/>
            <person name="Nolan M."/>
            <person name="Ohm R."/>
            <person name="Pangilinan J."/>
            <person name="Park H.-J."/>
            <person name="Ramirez L."/>
            <person name="Alfaro M."/>
            <person name="Sun H."/>
            <person name="Tritt A."/>
            <person name="Yoshinaga Y."/>
            <person name="Zwiers L.-H."/>
            <person name="Turgeon B.G."/>
            <person name="Goodwin S.B."/>
            <person name="Spatafora J.W."/>
            <person name="Crous P.W."/>
            <person name="Grigoriev I.V."/>
        </authorList>
    </citation>
    <scope>NUCLEOTIDE SEQUENCE</scope>
    <source>
        <strain evidence="2">IPT5</strain>
    </source>
</reference>
<feature type="compositionally biased region" description="Polar residues" evidence="1">
    <location>
        <begin position="187"/>
        <end position="197"/>
    </location>
</feature>
<dbReference type="AlphaFoldDB" id="A0A6A7BG46"/>
<dbReference type="EMBL" id="MU006293">
    <property type="protein sequence ID" value="KAF2854374.1"/>
    <property type="molecule type" value="Genomic_DNA"/>
</dbReference>
<feature type="region of interest" description="Disordered" evidence="1">
    <location>
        <begin position="1"/>
        <end position="34"/>
    </location>
</feature>
<evidence type="ECO:0000256" key="1">
    <source>
        <dbReference type="SAM" id="MobiDB-lite"/>
    </source>
</evidence>
<feature type="region of interest" description="Disordered" evidence="1">
    <location>
        <begin position="54"/>
        <end position="99"/>
    </location>
</feature>
<feature type="region of interest" description="Disordered" evidence="1">
    <location>
        <begin position="178"/>
        <end position="197"/>
    </location>
</feature>
<proteinExistence type="predicted"/>
<dbReference type="OrthoDB" id="3801599at2759"/>
<keyword evidence="3" id="KW-1185">Reference proteome</keyword>
<evidence type="ECO:0000313" key="3">
    <source>
        <dbReference type="Proteomes" id="UP000799423"/>
    </source>
</evidence>
<feature type="region of interest" description="Disordered" evidence="1">
    <location>
        <begin position="135"/>
        <end position="156"/>
    </location>
</feature>
<name>A0A6A7BG46_9PLEO</name>
<feature type="compositionally biased region" description="Low complexity" evidence="1">
    <location>
        <begin position="74"/>
        <end position="85"/>
    </location>
</feature>
<feature type="compositionally biased region" description="Pro residues" evidence="1">
    <location>
        <begin position="135"/>
        <end position="147"/>
    </location>
</feature>
<gene>
    <name evidence="2" type="ORF">T440DRAFT_465345</name>
</gene>